<evidence type="ECO:0000256" key="3">
    <source>
        <dbReference type="SAM" id="Phobius"/>
    </source>
</evidence>
<gene>
    <name evidence="6 7" type="primary">PLEKHB1</name>
</gene>
<dbReference type="RefSeq" id="XP_030055185.1">
    <property type="nucleotide sequence ID" value="XM_030199325.1"/>
</dbReference>
<feature type="domain" description="PH" evidence="4">
    <location>
        <begin position="2"/>
        <end position="109"/>
    </location>
</feature>
<dbReference type="CTD" id="58473"/>
<dbReference type="PROSITE" id="PS50003">
    <property type="entry name" value="PH_DOMAIN"/>
    <property type="match status" value="1"/>
</dbReference>
<dbReference type="InterPro" id="IPR011993">
    <property type="entry name" value="PH-like_dom_sf"/>
</dbReference>
<feature type="transmembrane region" description="Helical" evidence="3">
    <location>
        <begin position="169"/>
        <end position="187"/>
    </location>
</feature>
<dbReference type="InterPro" id="IPR039680">
    <property type="entry name" value="PLEKHB1/2"/>
</dbReference>
<dbReference type="Gene3D" id="2.30.29.30">
    <property type="entry name" value="Pleckstrin-homology domain (PH domain)/Phosphotyrosine-binding domain (PTB)"/>
    <property type="match status" value="1"/>
</dbReference>
<keyword evidence="2 3" id="KW-0472">Membrane</keyword>
<proteinExistence type="predicted"/>
<evidence type="ECO:0000259" key="4">
    <source>
        <dbReference type="PROSITE" id="PS50003"/>
    </source>
</evidence>
<keyword evidence="3" id="KW-0812">Transmembrane</keyword>
<dbReference type="KEGG" id="muo:115467834"/>
<name>A0A6P7XPW1_9AMPH</name>
<dbReference type="PANTHER" id="PTHR14309:SF7">
    <property type="entry name" value="PLECKSTRIN HOMOLOGY DOMAIN-CONTAINING FAMILY B MEMBER 1"/>
    <property type="match status" value="1"/>
</dbReference>
<evidence type="ECO:0000313" key="7">
    <source>
        <dbReference type="RefSeq" id="XP_030055186.1"/>
    </source>
</evidence>
<dbReference type="OrthoDB" id="2157866at2759"/>
<organism evidence="5 7">
    <name type="scientific">Microcaecilia unicolor</name>
    <dbReference type="NCBI Taxonomy" id="1415580"/>
    <lineage>
        <taxon>Eukaryota</taxon>
        <taxon>Metazoa</taxon>
        <taxon>Chordata</taxon>
        <taxon>Craniata</taxon>
        <taxon>Vertebrata</taxon>
        <taxon>Euteleostomi</taxon>
        <taxon>Amphibia</taxon>
        <taxon>Gymnophiona</taxon>
        <taxon>Siphonopidae</taxon>
        <taxon>Microcaecilia</taxon>
    </lineage>
</organism>
<keyword evidence="3" id="KW-1133">Transmembrane helix</keyword>
<evidence type="ECO:0000256" key="1">
    <source>
        <dbReference type="ARBA" id="ARBA00004370"/>
    </source>
</evidence>
<dbReference type="GeneID" id="115467834"/>
<dbReference type="InterPro" id="IPR001849">
    <property type="entry name" value="PH_domain"/>
</dbReference>
<reference evidence="6 7" key="1">
    <citation type="submission" date="2025-04" db="UniProtKB">
        <authorList>
            <consortium name="RefSeq"/>
        </authorList>
    </citation>
    <scope>IDENTIFICATION</scope>
</reference>
<dbReference type="RefSeq" id="XP_030055186.1">
    <property type="nucleotide sequence ID" value="XM_030199326.1"/>
</dbReference>
<evidence type="ECO:0000313" key="6">
    <source>
        <dbReference type="RefSeq" id="XP_030055185.1"/>
    </source>
</evidence>
<evidence type="ECO:0000313" key="5">
    <source>
        <dbReference type="Proteomes" id="UP000515156"/>
    </source>
</evidence>
<sequence length="191" mass="22419">MALVKSGWLWRQSSFLRRWKKRWFDLWMNGVLVYYSDDSRRTLKDMIFLRFNCTDVKAGQECQDVQPPEGKSRDCLLTIFLRNNFDVMLCAESEDDAIAWKTALLQQKSNLVYLYNPYDGLYHTMPLQAHHGAYIHPGQYYNAYQRVPGMTNVIVREYPHRMLRNQMPLGMLAGALTGAALGSFLWFPCWF</sequence>
<dbReference type="CDD" id="cd13265">
    <property type="entry name" value="PH_evt"/>
    <property type="match status" value="1"/>
</dbReference>
<protein>
    <submittedName>
        <fullName evidence="6 7">Pleckstrin homology domain-containing family B member 1</fullName>
    </submittedName>
</protein>
<dbReference type="SUPFAM" id="SSF50729">
    <property type="entry name" value="PH domain-like"/>
    <property type="match status" value="1"/>
</dbReference>
<comment type="subcellular location">
    <subcellularLocation>
        <location evidence="1">Membrane</location>
    </subcellularLocation>
</comment>
<dbReference type="Pfam" id="PF00169">
    <property type="entry name" value="PH"/>
    <property type="match status" value="1"/>
</dbReference>
<dbReference type="FunFam" id="2.30.29.30:FF:000073">
    <property type="entry name" value="Pleckstrin homology domain-containing family B member 2"/>
    <property type="match status" value="1"/>
</dbReference>
<dbReference type="PANTHER" id="PTHR14309">
    <property type="entry name" value="EXPRESSED PROTEIN"/>
    <property type="match status" value="1"/>
</dbReference>
<evidence type="ECO:0000256" key="2">
    <source>
        <dbReference type="ARBA" id="ARBA00023136"/>
    </source>
</evidence>
<dbReference type="SMART" id="SM00233">
    <property type="entry name" value="PH"/>
    <property type="match status" value="1"/>
</dbReference>
<dbReference type="AlphaFoldDB" id="A0A6P7XPW1"/>
<keyword evidence="5" id="KW-1185">Reference proteome</keyword>
<dbReference type="Proteomes" id="UP000515156">
    <property type="component" value="Chromosome 4"/>
</dbReference>
<dbReference type="GO" id="GO:0016020">
    <property type="term" value="C:membrane"/>
    <property type="evidence" value="ECO:0007669"/>
    <property type="project" value="UniProtKB-SubCell"/>
</dbReference>
<dbReference type="GO" id="GO:0045595">
    <property type="term" value="P:regulation of cell differentiation"/>
    <property type="evidence" value="ECO:0007669"/>
    <property type="project" value="TreeGrafter"/>
</dbReference>
<accession>A0A6P7XPW1</accession>